<evidence type="ECO:0008006" key="3">
    <source>
        <dbReference type="Google" id="ProtNLM"/>
    </source>
</evidence>
<dbReference type="InterPro" id="IPR050865">
    <property type="entry name" value="BEACH_Domain"/>
</dbReference>
<dbReference type="PANTHER" id="PTHR13743:SF112">
    <property type="entry name" value="BEACH DOMAIN-CONTAINING PROTEIN"/>
    <property type="match status" value="1"/>
</dbReference>
<dbReference type="GO" id="GO:0008104">
    <property type="term" value="P:intracellular protein localization"/>
    <property type="evidence" value="ECO:0007669"/>
    <property type="project" value="TreeGrafter"/>
</dbReference>
<dbReference type="OMA" id="NSICCKM"/>
<name>A0A0A1U2D9_ENTIV</name>
<feature type="non-terminal residue" evidence="1">
    <location>
        <position position="1"/>
    </location>
</feature>
<dbReference type="GeneID" id="14887269"/>
<evidence type="ECO:0000313" key="2">
    <source>
        <dbReference type="Proteomes" id="UP000014680"/>
    </source>
</evidence>
<dbReference type="KEGG" id="eiv:EIN_225840"/>
<evidence type="ECO:0000313" key="1">
    <source>
        <dbReference type="EMBL" id="ELP88241.1"/>
    </source>
</evidence>
<dbReference type="PANTHER" id="PTHR13743">
    <property type="entry name" value="BEIGE/BEACH-RELATED"/>
    <property type="match status" value="1"/>
</dbReference>
<proteinExistence type="predicted"/>
<dbReference type="EMBL" id="KB206756">
    <property type="protein sequence ID" value="ELP88241.1"/>
    <property type="molecule type" value="Genomic_DNA"/>
</dbReference>
<sequence>DTSVYYLPVSIHLQCPIDIPGLSLKDNLSTLFQKTVWTQTLFKTLQQLTTIPNLTKFDYLSIRNLVSSLKALKPIDASGSIANPLFALGTEVLAKILKYQASQEIIQNLVDFYREIPPIHAAVFLDSIQGKYPSEMYYSFPGIASLVNFVVTVEKLPSDCYTLATSIRFPQLNTETTPCIFSVTANNYFYSLNIDGKTNTALLDVNIVSSSYGNGKNVSTSPATIATKETYTTHLTLLPEKWNEIFLIHFKTNNLMKVVINSESSQEFDVPFIPHKVKNLSFSIGGLMGKSYSYFKGDVAQFAWYYGQVSPCGIPTFLISPKNYSAVTSHSSVRELHTIKNRVASKEVKIVESMIISGAPIYVVVTRSIADIFGTYGGISSFLPLLRCGNNAKVTTNIGKIIHLFLHCKYIDPETATTLIKETASIAQSYVVNTSIVDDYIKLCMSLITRGYCTETILPLLIDIRLWRGVEYLFDYFVQELIQKCAKLDEKCFEGAVEEMTLLNISFDKMCSVDEKWKYSYITFLASMLPNTILPLLFSFLQNPNVSNGQLENGVILLINIIQKYHELFIQLNGQITVFISLSQKSKNLALLVAKLVSYLQPTSDQFLQLTQILAIFPFDEKTYFSLLQCTAGKVTPSFSEFSVTQMLTLQNPQFLFITFTLLASQRSFPERVVDDLLLFPSAILNNLPISFLTEVARTAFQTTSNDNPSSDKISEVVKTKVSQFLVNIVISRELEIFSLFVSFFITSSSSAKNLLFASLPFLRQIVLNMPHVSNELFIQILSYVGFLDCQVEVPKDYLKELYFALPQSFFSTYSKVSTQKDFKTTFYLQATMILKNPHLLKEDNLRQLLNLAPTHISALFCQFAVHQLKCTEKLQKVALELFGGMLAPQMFQSILESAHNTTFDESQYKSFMETFVLEYKETHIINMPKISTVSIPDVPLTLLPFDRDYIGFAIFDKIKQNFLKKRCKCVMKRAMDHSLFFQAKSEKYSGFREEFFNPLNPFFPSKMVDDPPIKVLSYESLYLPDNFPFTQIPFEGKDVVDCVLKKLSLCVCCKMTFDCQAKEIRLWTVSAVHILSSDDIREVYPRLSNGLMCAVEFVRRREKSYFVSFENEKVCSSVLTKVLNFFTKTKSFGVINPPKKVPQSIVKSWVEGTMTTYEYISAINNFSGRSLIVPDTYYTFPSIEDNEVLSMKEETLMEHAANTCCLLYTHMPFTKILPVFQLRIARPPATVKDIRMLAVNCIPQVYVSQKIYSGMGGTEDGISYGNKPVFATMSKPVTMKQASSPKLGSSALEVVYKKRMELEDVFIQEQIGNWIQLNFGKKGVCSIQGLVTKRKRCIDFKVDKRNLDQVSLFKDESNTQIYSINVQRNLMYQTEMNEVIWMQDKENKMKCVPSPDTVRKVCLDKYKNKVVVSYQMNADYVSMSWKEYKKSVRIENTISLCYLMETNYLTDLEMFVVTKAGSVMVYRILLDDKNNELKCTQVFTVFVGQSIKSFDVSTYYGFFVCNTSSTLVGYSVHDGSALFRVPSTCKIFCCSPLGNTFGITGDVLTCYDRYGEMYDIYELSDMKNKEYVSLACLACGFREVVFIATTTEVLVVLNQVNSFNIIGRINVEQKYPDFKIQALKTTPSIETTSNPTNWNVYVILIHKKLLYSTFIGLHVDCFKTMILK</sequence>
<dbReference type="GO" id="GO:0005829">
    <property type="term" value="C:cytosol"/>
    <property type="evidence" value="ECO:0007669"/>
    <property type="project" value="TreeGrafter"/>
</dbReference>
<protein>
    <recommendedName>
        <fullName evidence="3">BEACH domain-containing protein</fullName>
    </recommendedName>
</protein>
<dbReference type="GO" id="GO:0019901">
    <property type="term" value="F:protein kinase binding"/>
    <property type="evidence" value="ECO:0007669"/>
    <property type="project" value="TreeGrafter"/>
</dbReference>
<dbReference type="VEuPathDB" id="AmoebaDB:EIN_225840"/>
<dbReference type="RefSeq" id="XP_004255012.1">
    <property type="nucleotide sequence ID" value="XM_004254964.1"/>
</dbReference>
<organism evidence="1 2">
    <name type="scientific">Entamoeba invadens IP1</name>
    <dbReference type="NCBI Taxonomy" id="370355"/>
    <lineage>
        <taxon>Eukaryota</taxon>
        <taxon>Amoebozoa</taxon>
        <taxon>Evosea</taxon>
        <taxon>Archamoebae</taxon>
        <taxon>Mastigamoebida</taxon>
        <taxon>Entamoebidae</taxon>
        <taxon>Entamoeba</taxon>
    </lineage>
</organism>
<dbReference type="Gene3D" id="1.10.1540.10">
    <property type="entry name" value="BEACH domain"/>
    <property type="match status" value="1"/>
</dbReference>
<accession>A0A0A1U2D9</accession>
<dbReference type="SUPFAM" id="SSF81837">
    <property type="entry name" value="BEACH domain"/>
    <property type="match status" value="1"/>
</dbReference>
<gene>
    <name evidence="1" type="ORF">EIN_225840</name>
</gene>
<dbReference type="Proteomes" id="UP000014680">
    <property type="component" value="Unassembled WGS sequence"/>
</dbReference>
<dbReference type="GO" id="GO:0016020">
    <property type="term" value="C:membrane"/>
    <property type="evidence" value="ECO:0007669"/>
    <property type="project" value="TreeGrafter"/>
</dbReference>
<reference evidence="1 2" key="1">
    <citation type="submission" date="2012-10" db="EMBL/GenBank/DDBJ databases">
        <authorList>
            <person name="Zafar N."/>
            <person name="Inman J."/>
            <person name="Hall N."/>
            <person name="Lorenzi H."/>
            <person name="Caler E."/>
        </authorList>
    </citation>
    <scope>NUCLEOTIDE SEQUENCE [LARGE SCALE GENOMIC DNA]</scope>
    <source>
        <strain evidence="1 2">IP1</strain>
    </source>
</reference>
<keyword evidence="2" id="KW-1185">Reference proteome</keyword>
<dbReference type="OrthoDB" id="29306at2759"/>
<dbReference type="InterPro" id="IPR036372">
    <property type="entry name" value="BEACH_dom_sf"/>
</dbReference>